<dbReference type="InterPro" id="IPR024110">
    <property type="entry name" value="Ig_J"/>
</dbReference>
<evidence type="ECO:0008006" key="3">
    <source>
        <dbReference type="Google" id="ProtNLM"/>
    </source>
</evidence>
<dbReference type="PANTHER" id="PTHR10070">
    <property type="entry name" value="IMMUNOGLOBULIN J CHAIN"/>
    <property type="match status" value="1"/>
</dbReference>
<sequence>MKNHLLFWGVLAIFFKAVLVTAQDEEERTVLADNKCKCARVTSRIIRSTEDPNEDIVERNIRIIVPLNSRENISDPTSPLRTKFVYHLSDLCKKCDPTEVELDNQVVTATQSNICDEDSATETCYTYDRNKCYTTMVPLTYNGAPKSHRKNGHDNGCYAEFLDLWLDPTFHHPTMFPTEE</sequence>
<feature type="signal peptide" evidence="1">
    <location>
        <begin position="1"/>
        <end position="22"/>
    </location>
</feature>
<evidence type="ECO:0000256" key="1">
    <source>
        <dbReference type="SAM" id="SignalP"/>
    </source>
</evidence>
<protein>
    <recommendedName>
        <fullName evidence="3">Immunoglobulin J chain</fullName>
    </recommendedName>
</protein>
<gene>
    <name evidence="2" type="primary">Jchain</name>
</gene>
<feature type="chain" id="PRO_5034744602" description="Immunoglobulin J chain" evidence="1">
    <location>
        <begin position="23"/>
        <end position="180"/>
    </location>
</feature>
<dbReference type="PANTHER" id="PTHR10070:SF2">
    <property type="entry name" value="IMMUNOGLOBULIN J CHAIN"/>
    <property type="match status" value="1"/>
</dbReference>
<reference evidence="2" key="1">
    <citation type="submission" date="2023-09" db="UniProtKB">
        <authorList>
            <consortium name="Ensembl"/>
        </authorList>
    </citation>
    <scope>IDENTIFICATION</scope>
</reference>
<name>A0A8C0VXZ0_CASCN</name>
<dbReference type="AlphaFoldDB" id="A0A8C0VXZ0"/>
<dbReference type="Ensembl" id="ENSCCNT00000000009.1">
    <property type="protein sequence ID" value="ENSCCNP00000000009.1"/>
    <property type="gene ID" value="ENSCCNG00000000007.1"/>
</dbReference>
<dbReference type="GO" id="GO:0006959">
    <property type="term" value="P:humoral immune response"/>
    <property type="evidence" value="ECO:0007669"/>
    <property type="project" value="TreeGrafter"/>
</dbReference>
<keyword evidence="1" id="KW-0732">Signal</keyword>
<evidence type="ECO:0000313" key="2">
    <source>
        <dbReference type="Ensembl" id="ENSCCNP00000000009.1"/>
    </source>
</evidence>
<dbReference type="GO" id="GO:0034987">
    <property type="term" value="F:immunoglobulin receptor binding"/>
    <property type="evidence" value="ECO:0007669"/>
    <property type="project" value="TreeGrafter"/>
</dbReference>
<accession>A0A8C0VXZ0</accession>
<proteinExistence type="predicted"/>
<dbReference type="Pfam" id="PF15097">
    <property type="entry name" value="Ig_J_chain"/>
    <property type="match status" value="1"/>
</dbReference>
<dbReference type="GO" id="GO:0071756">
    <property type="term" value="C:pentameric IgM immunoglobulin complex"/>
    <property type="evidence" value="ECO:0007669"/>
    <property type="project" value="TreeGrafter"/>
</dbReference>
<organism evidence="2">
    <name type="scientific">Castor canadensis</name>
    <name type="common">American beaver</name>
    <dbReference type="NCBI Taxonomy" id="51338"/>
    <lineage>
        <taxon>Eukaryota</taxon>
        <taxon>Metazoa</taxon>
        <taxon>Chordata</taxon>
        <taxon>Craniata</taxon>
        <taxon>Vertebrata</taxon>
        <taxon>Euteleostomi</taxon>
        <taxon>Mammalia</taxon>
        <taxon>Eutheria</taxon>
        <taxon>Euarchontoglires</taxon>
        <taxon>Glires</taxon>
        <taxon>Rodentia</taxon>
        <taxon>Castorimorpha</taxon>
        <taxon>Castoridae</taxon>
        <taxon>Castor</taxon>
    </lineage>
</organism>